<evidence type="ECO:0000313" key="2">
    <source>
        <dbReference type="Proteomes" id="UP001500827"/>
    </source>
</evidence>
<comment type="caution">
    <text evidence="1">The sequence shown here is derived from an EMBL/GenBank/DDBJ whole genome shotgun (WGS) entry which is preliminary data.</text>
</comment>
<protein>
    <recommendedName>
        <fullName evidence="3">DUF4402 domain-containing protein</fullName>
    </recommendedName>
</protein>
<gene>
    <name evidence="1" type="ORF">GCM10022276_18080</name>
</gene>
<sequence>MLAVCVALGAPTRVTAQCRLCSTPTTTREEATANDDIRLELETNLNFDRLIIFGDGQGSATIRPDGSSTATGSVSSVGPRAMVGTVVVRGQPGRLLRVDLPRRIELFSLSGGRISFDDVASDLPSVPRLDSAGTLTFRFGGRITITGNGEGQYRGDMPITVDYL</sequence>
<dbReference type="InterPro" id="IPR025514">
    <property type="entry name" value="DUF4402"/>
</dbReference>
<organism evidence="1 2">
    <name type="scientific">Sphingomonas limnosediminicola</name>
    <dbReference type="NCBI Taxonomy" id="940133"/>
    <lineage>
        <taxon>Bacteria</taxon>
        <taxon>Pseudomonadati</taxon>
        <taxon>Pseudomonadota</taxon>
        <taxon>Alphaproteobacteria</taxon>
        <taxon>Sphingomonadales</taxon>
        <taxon>Sphingomonadaceae</taxon>
        <taxon>Sphingomonas</taxon>
    </lineage>
</organism>
<name>A0ABP7LEW2_9SPHN</name>
<proteinExistence type="predicted"/>
<evidence type="ECO:0000313" key="1">
    <source>
        <dbReference type="EMBL" id="GAA3899619.1"/>
    </source>
</evidence>
<keyword evidence="2" id="KW-1185">Reference proteome</keyword>
<accession>A0ABP7LEW2</accession>
<reference evidence="2" key="1">
    <citation type="journal article" date="2019" name="Int. J. Syst. Evol. Microbiol.">
        <title>The Global Catalogue of Microorganisms (GCM) 10K type strain sequencing project: providing services to taxonomists for standard genome sequencing and annotation.</title>
        <authorList>
            <consortium name="The Broad Institute Genomics Platform"/>
            <consortium name="The Broad Institute Genome Sequencing Center for Infectious Disease"/>
            <person name="Wu L."/>
            <person name="Ma J."/>
        </authorList>
    </citation>
    <scope>NUCLEOTIDE SEQUENCE [LARGE SCALE GENOMIC DNA]</scope>
    <source>
        <strain evidence="2">JCM 17543</strain>
    </source>
</reference>
<dbReference type="Proteomes" id="UP001500827">
    <property type="component" value="Unassembled WGS sequence"/>
</dbReference>
<dbReference type="EMBL" id="BAABBM010000001">
    <property type="protein sequence ID" value="GAA3899619.1"/>
    <property type="molecule type" value="Genomic_DNA"/>
</dbReference>
<dbReference type="Pfam" id="PF14352">
    <property type="entry name" value="DUF4402"/>
    <property type="match status" value="1"/>
</dbReference>
<evidence type="ECO:0008006" key="3">
    <source>
        <dbReference type="Google" id="ProtNLM"/>
    </source>
</evidence>